<dbReference type="GO" id="GO:0016020">
    <property type="term" value="C:membrane"/>
    <property type="evidence" value="ECO:0007669"/>
    <property type="project" value="InterPro"/>
</dbReference>
<protein>
    <submittedName>
        <fullName evidence="4">Efflux RND transporter periplasmic adaptor subunit</fullName>
    </submittedName>
</protein>
<sequence length="379" mass="42241">MKKYIGIAVLAIMVMASCNENNKTEEKPVEALPRPGILELTPEQAKNAEIEIASPKIQEISGIIDIHGTVAVPPQSKVNVTFPLGGYIRKTDIMPGMHVKKGDVLAVIEDMQYIQLQQDYLTAKEKFSLADKEYVRQKKLNAGKASSDKLLEQVSTERKTQRISMVSLGRKLELLGINPDKLMAEGIRRSVNILSPVTGLVSKVNVNVGKYVSSTEMLFEVIAMKDIVFSLNAFEKDIPFLKTGQDVEVFSNNNPDKKYAAKVIYLNHSLDNDRAAEVICKPEKYDEALLPGLFLNAQIHIDNKKAMVLPEEGVVSWKGKSYVFRAVGNDTYEMLPVEAGVVYDGLREISSDWLSVESRLVVKNAYTLLMKAMNSEEEE</sequence>
<dbReference type="InterPro" id="IPR051909">
    <property type="entry name" value="MFP_Cation_Efflux"/>
</dbReference>
<comment type="caution">
    <text evidence="4">The sequence shown here is derived from an EMBL/GenBank/DDBJ whole genome shotgun (WGS) entry which is preliminary data.</text>
</comment>
<evidence type="ECO:0000256" key="1">
    <source>
        <dbReference type="ARBA" id="ARBA00009477"/>
    </source>
</evidence>
<dbReference type="SUPFAM" id="SSF111369">
    <property type="entry name" value="HlyD-like secretion proteins"/>
    <property type="match status" value="1"/>
</dbReference>
<dbReference type="GO" id="GO:0030313">
    <property type="term" value="C:cell envelope"/>
    <property type="evidence" value="ECO:0007669"/>
    <property type="project" value="TreeGrafter"/>
</dbReference>
<feature type="domain" description="Multidrug resistance protein MdtA-like barrel-sandwich hybrid" evidence="3">
    <location>
        <begin position="77"/>
        <end position="221"/>
    </location>
</feature>
<evidence type="ECO:0000313" key="5">
    <source>
        <dbReference type="Proteomes" id="UP000267469"/>
    </source>
</evidence>
<dbReference type="GO" id="GO:0022857">
    <property type="term" value="F:transmembrane transporter activity"/>
    <property type="evidence" value="ECO:0007669"/>
    <property type="project" value="InterPro"/>
</dbReference>
<dbReference type="PANTHER" id="PTHR30097">
    <property type="entry name" value="CATION EFFLUX SYSTEM PROTEIN CUSB"/>
    <property type="match status" value="1"/>
</dbReference>
<proteinExistence type="inferred from homology"/>
<evidence type="ECO:0000259" key="3">
    <source>
        <dbReference type="Pfam" id="PF25917"/>
    </source>
</evidence>
<evidence type="ECO:0000313" key="4">
    <source>
        <dbReference type="EMBL" id="RNL91690.1"/>
    </source>
</evidence>
<reference evidence="4 5" key="1">
    <citation type="submission" date="2018-10" db="EMBL/GenBank/DDBJ databases">
        <title>Sinomicrobium pectinilyticum sp. nov., a pectinase-producing bacterium isolated from alkaline and saline soil, and emended description of the genus Sinomicrobium.</title>
        <authorList>
            <person name="Cheng B."/>
            <person name="Li C."/>
            <person name="Lai Q."/>
            <person name="Du M."/>
            <person name="Shao Z."/>
            <person name="Xu P."/>
            <person name="Yang C."/>
        </authorList>
    </citation>
    <scope>NUCLEOTIDE SEQUENCE [LARGE SCALE GENOMIC DNA]</scope>
    <source>
        <strain evidence="4 5">5DNS001</strain>
    </source>
</reference>
<name>A0A3N0EUX8_SINP1</name>
<gene>
    <name evidence="4" type="ORF">ED312_04000</name>
</gene>
<dbReference type="GO" id="GO:0060003">
    <property type="term" value="P:copper ion export"/>
    <property type="evidence" value="ECO:0007669"/>
    <property type="project" value="TreeGrafter"/>
</dbReference>
<keyword evidence="2" id="KW-0813">Transport</keyword>
<dbReference type="Pfam" id="PF25917">
    <property type="entry name" value="BSH_RND"/>
    <property type="match status" value="1"/>
</dbReference>
<dbReference type="GO" id="GO:0015679">
    <property type="term" value="P:plasma membrane copper ion transport"/>
    <property type="evidence" value="ECO:0007669"/>
    <property type="project" value="TreeGrafter"/>
</dbReference>
<dbReference type="AlphaFoldDB" id="A0A3N0EUX8"/>
<dbReference type="Proteomes" id="UP000267469">
    <property type="component" value="Unassembled WGS sequence"/>
</dbReference>
<organism evidence="4 5">
    <name type="scientific">Sinomicrobium pectinilyticum</name>
    <dbReference type="NCBI Taxonomy" id="1084421"/>
    <lineage>
        <taxon>Bacteria</taxon>
        <taxon>Pseudomonadati</taxon>
        <taxon>Bacteroidota</taxon>
        <taxon>Flavobacteriia</taxon>
        <taxon>Flavobacteriales</taxon>
        <taxon>Flavobacteriaceae</taxon>
        <taxon>Sinomicrobium</taxon>
    </lineage>
</organism>
<dbReference type="PROSITE" id="PS51257">
    <property type="entry name" value="PROKAR_LIPOPROTEIN"/>
    <property type="match status" value="1"/>
</dbReference>
<dbReference type="OrthoDB" id="9814657at2"/>
<dbReference type="Gene3D" id="2.40.30.170">
    <property type="match status" value="1"/>
</dbReference>
<dbReference type="RefSeq" id="WP_123214720.1">
    <property type="nucleotide sequence ID" value="NZ_RJTM01000025.1"/>
</dbReference>
<dbReference type="InterPro" id="IPR006143">
    <property type="entry name" value="RND_pump_MFP"/>
</dbReference>
<comment type="similarity">
    <text evidence="1">Belongs to the membrane fusion protein (MFP) (TC 8.A.1) family.</text>
</comment>
<dbReference type="NCBIfam" id="TIGR01730">
    <property type="entry name" value="RND_mfp"/>
    <property type="match status" value="1"/>
</dbReference>
<keyword evidence="5" id="KW-1185">Reference proteome</keyword>
<dbReference type="InterPro" id="IPR058625">
    <property type="entry name" value="MdtA-like_BSH"/>
</dbReference>
<accession>A0A3N0EUX8</accession>
<dbReference type="Gene3D" id="2.40.420.20">
    <property type="match status" value="1"/>
</dbReference>
<dbReference type="Gene3D" id="2.40.50.100">
    <property type="match status" value="1"/>
</dbReference>
<dbReference type="PANTHER" id="PTHR30097:SF4">
    <property type="entry name" value="SLR6042 PROTEIN"/>
    <property type="match status" value="1"/>
</dbReference>
<evidence type="ECO:0000256" key="2">
    <source>
        <dbReference type="ARBA" id="ARBA00022448"/>
    </source>
</evidence>
<dbReference type="EMBL" id="RJTM01000025">
    <property type="protein sequence ID" value="RNL91690.1"/>
    <property type="molecule type" value="Genomic_DNA"/>
</dbReference>